<keyword evidence="2" id="KW-1185">Reference proteome</keyword>
<reference evidence="1 2" key="1">
    <citation type="submission" date="2016-10" db="EMBL/GenBank/DDBJ databases">
        <authorList>
            <person name="de Groot N.N."/>
        </authorList>
    </citation>
    <scope>NUCLEOTIDE SEQUENCE [LARGE SCALE GENOMIC DNA]</scope>
    <source>
        <strain evidence="1 2">CGMCC 1.11147</strain>
    </source>
</reference>
<evidence type="ECO:0000313" key="1">
    <source>
        <dbReference type="EMBL" id="SDO38336.1"/>
    </source>
</evidence>
<dbReference type="InterPro" id="IPR042557">
    <property type="entry name" value="SCO4226"/>
</dbReference>
<sequence length="91" mass="9835">MPRYLVERTFPDGLTIPQDDSGAEACLNVVDGNAGHGVTWVHSYVSPDKTKTFCIYDGPSPESIRAAATTTGLPVDAITEVSVLNPYFYRA</sequence>
<dbReference type="EMBL" id="FNIC01000008">
    <property type="protein sequence ID" value="SDO38336.1"/>
    <property type="molecule type" value="Genomic_DNA"/>
</dbReference>
<name>A0A1H0J3P8_9ACTN</name>
<dbReference type="InterPro" id="IPR025336">
    <property type="entry name" value="SCO4226-like"/>
</dbReference>
<accession>A0A1H0J3P8</accession>
<dbReference type="OrthoDB" id="9800027at2"/>
<evidence type="ECO:0008006" key="3">
    <source>
        <dbReference type="Google" id="ProtNLM"/>
    </source>
</evidence>
<dbReference type="Proteomes" id="UP000199004">
    <property type="component" value="Unassembled WGS sequence"/>
</dbReference>
<evidence type="ECO:0000313" key="2">
    <source>
        <dbReference type="Proteomes" id="UP000199004"/>
    </source>
</evidence>
<organism evidence="1 2">
    <name type="scientific">Nocardioides szechwanensis</name>
    <dbReference type="NCBI Taxonomy" id="1005944"/>
    <lineage>
        <taxon>Bacteria</taxon>
        <taxon>Bacillati</taxon>
        <taxon>Actinomycetota</taxon>
        <taxon>Actinomycetes</taxon>
        <taxon>Propionibacteriales</taxon>
        <taxon>Nocardioidaceae</taxon>
        <taxon>Nocardioides</taxon>
    </lineage>
</organism>
<protein>
    <recommendedName>
        <fullName evidence="3">DUF4242 domain-containing protein</fullName>
    </recommendedName>
</protein>
<proteinExistence type="predicted"/>
<dbReference type="Pfam" id="PF14026">
    <property type="entry name" value="SCO4226-like"/>
    <property type="match status" value="1"/>
</dbReference>
<dbReference type="AlphaFoldDB" id="A0A1H0J3P8"/>
<dbReference type="RefSeq" id="WP_091026615.1">
    <property type="nucleotide sequence ID" value="NZ_BKAE01000012.1"/>
</dbReference>
<dbReference type="STRING" id="1005944.SAMN05192576_3901"/>
<dbReference type="Gene3D" id="3.30.70.3090">
    <property type="entry name" value="ORF SCO4226, nickel-binding ferredoxin-like monomer"/>
    <property type="match status" value="1"/>
</dbReference>
<gene>
    <name evidence="1" type="ORF">SAMN05192576_3901</name>
</gene>